<sequence length="142" mass="15593">MQLVVIDANVFVSAIMATAGAPHHVLRLALSGEIAPIFGNALLCEQEGVLARDALWKGCPLERGEREALLHALMSVSLWIPVHFLWRPNLADEGDNHVLELAVAGGAESIVTANKRDFRRNSLHSPSIRIESAGEFLERRRP</sequence>
<dbReference type="PANTHER" id="PTHR34610:SF3">
    <property type="entry name" value="SSL7007 PROTEIN"/>
    <property type="match status" value="1"/>
</dbReference>
<reference evidence="2" key="1">
    <citation type="submission" date="2019-09" db="EMBL/GenBank/DDBJ databases">
        <title>Characterisation of the sponge microbiome using genome-centric metagenomics.</title>
        <authorList>
            <person name="Engelberts J.P."/>
            <person name="Robbins S.J."/>
            <person name="De Goeij J.M."/>
            <person name="Aranda M."/>
            <person name="Bell S.C."/>
            <person name="Webster N.S."/>
        </authorList>
    </citation>
    <scope>NUCLEOTIDE SEQUENCE</scope>
    <source>
        <strain evidence="2">SB0664_bin_43</strain>
    </source>
</reference>
<protein>
    <submittedName>
        <fullName evidence="2">Putative toxin-antitoxin system toxin component, PIN family</fullName>
    </submittedName>
</protein>
<accession>A0A6B0XYB0</accession>
<dbReference type="EMBL" id="VXRY01000056">
    <property type="protein sequence ID" value="MXY32737.1"/>
    <property type="molecule type" value="Genomic_DNA"/>
</dbReference>
<name>A0A6B0XYB0_9RHOB</name>
<dbReference type="InterPro" id="IPR002716">
    <property type="entry name" value="PIN_dom"/>
</dbReference>
<dbReference type="AlphaFoldDB" id="A0A6B0XYB0"/>
<feature type="domain" description="PIN" evidence="1">
    <location>
        <begin position="4"/>
        <end position="116"/>
    </location>
</feature>
<dbReference type="NCBIfam" id="TIGR00305">
    <property type="entry name" value="putative toxin-antitoxin system toxin component, PIN family"/>
    <property type="match status" value="1"/>
</dbReference>
<comment type="caution">
    <text evidence="2">The sequence shown here is derived from an EMBL/GenBank/DDBJ whole genome shotgun (WGS) entry which is preliminary data.</text>
</comment>
<organism evidence="2">
    <name type="scientific">Boseongicola sp. SB0664_bin_43</name>
    <dbReference type="NCBI Taxonomy" id="2604844"/>
    <lineage>
        <taxon>Bacteria</taxon>
        <taxon>Pseudomonadati</taxon>
        <taxon>Pseudomonadota</taxon>
        <taxon>Alphaproteobacteria</taxon>
        <taxon>Rhodobacterales</taxon>
        <taxon>Paracoccaceae</taxon>
        <taxon>Boseongicola</taxon>
    </lineage>
</organism>
<evidence type="ECO:0000313" key="2">
    <source>
        <dbReference type="EMBL" id="MXY32737.1"/>
    </source>
</evidence>
<gene>
    <name evidence="2" type="ORF">F4Y60_01335</name>
</gene>
<dbReference type="SUPFAM" id="SSF88723">
    <property type="entry name" value="PIN domain-like"/>
    <property type="match status" value="1"/>
</dbReference>
<dbReference type="PANTHER" id="PTHR34610">
    <property type="entry name" value="SSL7007 PROTEIN"/>
    <property type="match status" value="1"/>
</dbReference>
<dbReference type="InterPro" id="IPR002850">
    <property type="entry name" value="PIN_toxin-like"/>
</dbReference>
<evidence type="ECO:0000259" key="1">
    <source>
        <dbReference type="Pfam" id="PF13470"/>
    </source>
</evidence>
<proteinExistence type="predicted"/>
<dbReference type="InterPro" id="IPR029060">
    <property type="entry name" value="PIN-like_dom_sf"/>
</dbReference>
<dbReference type="Pfam" id="PF13470">
    <property type="entry name" value="PIN_3"/>
    <property type="match status" value="1"/>
</dbReference>